<dbReference type="InterPro" id="IPR001506">
    <property type="entry name" value="Peptidase_M12A"/>
</dbReference>
<keyword evidence="3 6" id="KW-0378">Hydrolase</keyword>
<comment type="caution">
    <text evidence="6">Lacks conserved residue(s) required for the propagation of feature annotation.</text>
</comment>
<evidence type="ECO:0000256" key="6">
    <source>
        <dbReference type="PROSITE-ProRule" id="PRU01211"/>
    </source>
</evidence>
<dbReference type="EC" id="3.4.24.-" evidence="7"/>
<sequence length="214" mass="24667">MSNMTPHDKIIVHQAFDEYHKKTCIKFEQWNKRDNDYIEIDVVEDPNVCAKSNLCKIGGYQFAKFSRNCLSMAAVVHEMGHALCLSHEHQRADRDKYVSFHNCTSNQKIRDPDRYTAKGIYDYASQMHHRCHQCEYGGWPSAPNVTKCGMETTPGLSVLDADTINDLFDCQDSLKTILNCLLLIFILKEGINWISEFDFRLPTSSMASRKILDY</sequence>
<dbReference type="PROSITE" id="PS51864">
    <property type="entry name" value="ASTACIN"/>
    <property type="match status" value="1"/>
</dbReference>
<dbReference type="PRINTS" id="PR00480">
    <property type="entry name" value="ASTACIN"/>
</dbReference>
<dbReference type="SUPFAM" id="SSF55486">
    <property type="entry name" value="Metalloproteases ('zincins'), catalytic domain"/>
    <property type="match status" value="1"/>
</dbReference>
<feature type="binding site" evidence="6">
    <location>
        <position position="87"/>
    </location>
    <ligand>
        <name>Zn(2+)</name>
        <dbReference type="ChEBI" id="CHEBI:29105"/>
        <note>catalytic</note>
    </ligand>
</feature>
<evidence type="ECO:0000256" key="3">
    <source>
        <dbReference type="ARBA" id="ARBA00022801"/>
    </source>
</evidence>
<reference evidence="9 10" key="1">
    <citation type="submission" date="2024-08" db="EMBL/GenBank/DDBJ databases">
        <authorList>
            <person name="Cucini C."/>
            <person name="Frati F."/>
        </authorList>
    </citation>
    <scope>NUCLEOTIDE SEQUENCE [LARGE SCALE GENOMIC DNA]</scope>
</reference>
<evidence type="ECO:0000256" key="1">
    <source>
        <dbReference type="ARBA" id="ARBA00022670"/>
    </source>
</evidence>
<dbReference type="InterPro" id="IPR006026">
    <property type="entry name" value="Peptidase_Metallo"/>
</dbReference>
<proteinExistence type="predicted"/>
<evidence type="ECO:0000256" key="2">
    <source>
        <dbReference type="ARBA" id="ARBA00022723"/>
    </source>
</evidence>
<dbReference type="Pfam" id="PF01400">
    <property type="entry name" value="Astacin"/>
    <property type="match status" value="1"/>
</dbReference>
<keyword evidence="1 6" id="KW-0645">Protease</keyword>
<keyword evidence="5 6" id="KW-0482">Metalloprotease</keyword>
<accession>A0ABP1RVM6</accession>
<gene>
    <name evidence="9" type="ORF">ODALV1_LOCUS26575</name>
</gene>
<dbReference type="Gene3D" id="3.40.390.10">
    <property type="entry name" value="Collagenase (Catalytic Domain)"/>
    <property type="match status" value="1"/>
</dbReference>
<feature type="domain" description="Peptidase M12A" evidence="8">
    <location>
        <begin position="1"/>
        <end position="171"/>
    </location>
</feature>
<name>A0ABP1RVM6_9HEXA</name>
<protein>
    <recommendedName>
        <fullName evidence="7">Metalloendopeptidase</fullName>
        <ecNumber evidence="7">3.4.24.-</ecNumber>
    </recommendedName>
</protein>
<dbReference type="EMBL" id="CAXLJM020000111">
    <property type="protein sequence ID" value="CAL8136708.1"/>
    <property type="molecule type" value="Genomic_DNA"/>
</dbReference>
<evidence type="ECO:0000256" key="7">
    <source>
        <dbReference type="RuleBase" id="RU361183"/>
    </source>
</evidence>
<comment type="caution">
    <text evidence="9">The sequence shown here is derived from an EMBL/GenBank/DDBJ whole genome shotgun (WGS) entry which is preliminary data.</text>
</comment>
<evidence type="ECO:0000313" key="10">
    <source>
        <dbReference type="Proteomes" id="UP001642540"/>
    </source>
</evidence>
<feature type="binding site" evidence="6">
    <location>
        <position position="81"/>
    </location>
    <ligand>
        <name>Zn(2+)</name>
        <dbReference type="ChEBI" id="CHEBI:29105"/>
        <note>catalytic</note>
    </ligand>
</feature>
<dbReference type="PANTHER" id="PTHR10127:SF780">
    <property type="entry name" value="METALLOENDOPEPTIDASE"/>
    <property type="match status" value="1"/>
</dbReference>
<dbReference type="SMART" id="SM00235">
    <property type="entry name" value="ZnMc"/>
    <property type="match status" value="1"/>
</dbReference>
<evidence type="ECO:0000256" key="4">
    <source>
        <dbReference type="ARBA" id="ARBA00022833"/>
    </source>
</evidence>
<dbReference type="InterPro" id="IPR024079">
    <property type="entry name" value="MetalloPept_cat_dom_sf"/>
</dbReference>
<feature type="active site" evidence="6">
    <location>
        <position position="78"/>
    </location>
</feature>
<dbReference type="Proteomes" id="UP001642540">
    <property type="component" value="Unassembled WGS sequence"/>
</dbReference>
<dbReference type="PANTHER" id="PTHR10127">
    <property type="entry name" value="DISCOIDIN, CUB, EGF, LAMININ , AND ZINC METALLOPROTEASE DOMAIN CONTAINING"/>
    <property type="match status" value="1"/>
</dbReference>
<feature type="binding site" evidence="6">
    <location>
        <position position="77"/>
    </location>
    <ligand>
        <name>Zn(2+)</name>
        <dbReference type="ChEBI" id="CHEBI:29105"/>
        <note>catalytic</note>
    </ligand>
</feature>
<evidence type="ECO:0000256" key="5">
    <source>
        <dbReference type="ARBA" id="ARBA00023049"/>
    </source>
</evidence>
<organism evidence="9 10">
    <name type="scientific">Orchesella dallaii</name>
    <dbReference type="NCBI Taxonomy" id="48710"/>
    <lineage>
        <taxon>Eukaryota</taxon>
        <taxon>Metazoa</taxon>
        <taxon>Ecdysozoa</taxon>
        <taxon>Arthropoda</taxon>
        <taxon>Hexapoda</taxon>
        <taxon>Collembola</taxon>
        <taxon>Entomobryomorpha</taxon>
        <taxon>Entomobryoidea</taxon>
        <taxon>Orchesellidae</taxon>
        <taxon>Orchesellinae</taxon>
        <taxon>Orchesella</taxon>
    </lineage>
</organism>
<keyword evidence="2 6" id="KW-0479">Metal-binding</keyword>
<comment type="cofactor">
    <cofactor evidence="6 7">
        <name>Zn(2+)</name>
        <dbReference type="ChEBI" id="CHEBI:29105"/>
    </cofactor>
    <text evidence="6 7">Binds 1 zinc ion per subunit.</text>
</comment>
<evidence type="ECO:0000313" key="9">
    <source>
        <dbReference type="EMBL" id="CAL8136708.1"/>
    </source>
</evidence>
<keyword evidence="4 6" id="KW-0862">Zinc</keyword>
<evidence type="ECO:0000259" key="8">
    <source>
        <dbReference type="PROSITE" id="PS51864"/>
    </source>
</evidence>
<keyword evidence="10" id="KW-1185">Reference proteome</keyword>